<dbReference type="RefSeq" id="WP_076434602.1">
    <property type="nucleotide sequence ID" value="NZ_CP192071.1"/>
</dbReference>
<protein>
    <recommendedName>
        <fullName evidence="4">Phosphatidylserine/phosphatidylglycerophosphate/ cardiolipin synthase family protein</fullName>
    </recommendedName>
</protein>
<gene>
    <name evidence="2" type="ORF">SAMN05421833_10735</name>
</gene>
<evidence type="ECO:0000256" key="1">
    <source>
        <dbReference type="SAM" id="Phobius"/>
    </source>
</evidence>
<dbReference type="OrthoDB" id="3505460at2"/>
<organism evidence="2 3">
    <name type="scientific">Microbispora rosea</name>
    <dbReference type="NCBI Taxonomy" id="58117"/>
    <lineage>
        <taxon>Bacteria</taxon>
        <taxon>Bacillati</taxon>
        <taxon>Actinomycetota</taxon>
        <taxon>Actinomycetes</taxon>
        <taxon>Streptosporangiales</taxon>
        <taxon>Streptosporangiaceae</taxon>
        <taxon>Microbispora</taxon>
    </lineage>
</organism>
<keyword evidence="3" id="KW-1185">Reference proteome</keyword>
<evidence type="ECO:0000313" key="2">
    <source>
        <dbReference type="EMBL" id="SIR23082.1"/>
    </source>
</evidence>
<dbReference type="STRING" id="58117.SAMN05421833_10735"/>
<dbReference type="Proteomes" id="UP000186096">
    <property type="component" value="Unassembled WGS sequence"/>
</dbReference>
<feature type="transmembrane region" description="Helical" evidence="1">
    <location>
        <begin position="20"/>
        <end position="38"/>
    </location>
</feature>
<feature type="transmembrane region" description="Helical" evidence="1">
    <location>
        <begin position="45"/>
        <end position="65"/>
    </location>
</feature>
<evidence type="ECO:0008006" key="4">
    <source>
        <dbReference type="Google" id="ProtNLM"/>
    </source>
</evidence>
<accession>A0A1N6Z883</accession>
<sequence>MTGATPEPSPSLVPRIVRKVLVTVLVGGVSYLVSNALIHGPNEDLWSLLLATFISGVVFVVQFLADVDDQLETVLQEQRRQHTKTHNLVADSFSKINEASKLFGVVEMSALETRGVAELVQNAAKIRDDMPGLVKSLVHHEVTRMAKFLGELSDGRYALYEGEDRDWLLALARNARVSLDAISLTSVDARDTEFEGGFWHTDLGQRYVKLQRDLVQRGARVRRVFVVDRSERLDSEAFRRVWKWQTTVGIEVRTLLLADAPPLLRGSLSDFILFDGVVYYESNPAPQVGDGIAPVIHSTVLVQDQERVRERAERFTELWEAATPAA</sequence>
<keyword evidence="1" id="KW-0812">Transmembrane</keyword>
<dbReference type="EMBL" id="FTNI01000007">
    <property type="protein sequence ID" value="SIR23082.1"/>
    <property type="molecule type" value="Genomic_DNA"/>
</dbReference>
<keyword evidence="1" id="KW-0472">Membrane</keyword>
<dbReference type="AlphaFoldDB" id="A0A1N6Z883"/>
<reference evidence="3" key="1">
    <citation type="submission" date="2017-01" db="EMBL/GenBank/DDBJ databases">
        <authorList>
            <person name="Varghese N."/>
            <person name="Submissions S."/>
        </authorList>
    </citation>
    <scope>NUCLEOTIDE SEQUENCE [LARGE SCALE GENOMIC DNA]</scope>
    <source>
        <strain evidence="3">ATCC 12950</strain>
    </source>
</reference>
<name>A0A1N6Z883_9ACTN</name>
<proteinExistence type="predicted"/>
<evidence type="ECO:0000313" key="3">
    <source>
        <dbReference type="Proteomes" id="UP000186096"/>
    </source>
</evidence>
<keyword evidence="1" id="KW-1133">Transmembrane helix</keyword>